<organism evidence="1 2">
    <name type="scientific">Willisornis vidua</name>
    <name type="common">Xingu scale-backed antbird</name>
    <dbReference type="NCBI Taxonomy" id="1566151"/>
    <lineage>
        <taxon>Eukaryota</taxon>
        <taxon>Metazoa</taxon>
        <taxon>Chordata</taxon>
        <taxon>Craniata</taxon>
        <taxon>Vertebrata</taxon>
        <taxon>Euteleostomi</taxon>
        <taxon>Archelosauria</taxon>
        <taxon>Archosauria</taxon>
        <taxon>Dinosauria</taxon>
        <taxon>Saurischia</taxon>
        <taxon>Theropoda</taxon>
        <taxon>Coelurosauria</taxon>
        <taxon>Aves</taxon>
        <taxon>Neognathae</taxon>
        <taxon>Neoaves</taxon>
        <taxon>Telluraves</taxon>
        <taxon>Australaves</taxon>
        <taxon>Passeriformes</taxon>
        <taxon>Thamnophilidae</taxon>
        <taxon>Willisornis</taxon>
    </lineage>
</organism>
<evidence type="ECO:0000313" key="1">
    <source>
        <dbReference type="EMBL" id="KAJ7408627.1"/>
    </source>
</evidence>
<evidence type="ECO:0000313" key="2">
    <source>
        <dbReference type="Proteomes" id="UP001145742"/>
    </source>
</evidence>
<protein>
    <submittedName>
        <fullName evidence="1">Uncharacterized protein</fullName>
    </submittedName>
</protein>
<proteinExistence type="predicted"/>
<reference evidence="1" key="1">
    <citation type="submission" date="2019-10" db="EMBL/GenBank/DDBJ databases">
        <authorList>
            <person name="Soares A.E.R."/>
            <person name="Aleixo A."/>
            <person name="Schneider P."/>
            <person name="Miyaki C.Y."/>
            <person name="Schneider M.P."/>
            <person name="Mello C."/>
            <person name="Vasconcelos A.T.R."/>
        </authorList>
    </citation>
    <scope>NUCLEOTIDE SEQUENCE</scope>
    <source>
        <tissue evidence="1">Muscle</tissue>
    </source>
</reference>
<gene>
    <name evidence="1" type="ORF">WISP_120305</name>
</gene>
<dbReference type="Proteomes" id="UP001145742">
    <property type="component" value="Unassembled WGS sequence"/>
</dbReference>
<sequence length="145" mass="16220">MLYRKAHQLKSLFIGSYSLTSFNKQRIIEYPELKGTRRSFRPTPGSAEDSPKIHTVYLGALLKCFWNSVRLGAVTICLGSLFQCPTTLKEKNVFLISSLDLPWHNFMPLIPELGSTDLHSASVGILAAFLGERIPTDCHQAINII</sequence>
<dbReference type="EMBL" id="WHWB01034533">
    <property type="protein sequence ID" value="KAJ7408627.1"/>
    <property type="molecule type" value="Genomic_DNA"/>
</dbReference>
<comment type="caution">
    <text evidence="1">The sequence shown here is derived from an EMBL/GenBank/DDBJ whole genome shotgun (WGS) entry which is preliminary data.</text>
</comment>
<keyword evidence="2" id="KW-1185">Reference proteome</keyword>
<name>A0ABQ9CT12_9PASS</name>
<accession>A0ABQ9CT12</accession>